<gene>
    <name evidence="1" type="primary">LgM4147LRVhigh.23.01080.02290</name>
    <name evidence="1" type="ORF">BN36_2333460</name>
</gene>
<protein>
    <recommendedName>
        <fullName evidence="2">BAR domain-containing protein</fullName>
    </recommendedName>
</protein>
<organism evidence="1">
    <name type="scientific">Leishmania guyanensis</name>
    <dbReference type="NCBI Taxonomy" id="5670"/>
    <lineage>
        <taxon>Eukaryota</taxon>
        <taxon>Discoba</taxon>
        <taxon>Euglenozoa</taxon>
        <taxon>Kinetoplastea</taxon>
        <taxon>Metakinetoplastina</taxon>
        <taxon>Trypanosomatida</taxon>
        <taxon>Trypanosomatidae</taxon>
        <taxon>Leishmaniinae</taxon>
        <taxon>Leishmania</taxon>
        <taxon>Leishmania guyanensis species complex</taxon>
    </lineage>
</organism>
<reference evidence="1" key="1">
    <citation type="submission" date="2012-08" db="EMBL/GenBank/DDBJ databases">
        <title>Comparative genomics of metastatic and non-metastatic Leishmania guyanensis provides insights into polygenic factors involved in Leishmania RNA virus infection.</title>
        <authorList>
            <person name="Smith D."/>
            <person name="Hertz-Fowler C."/>
            <person name="Martin R."/>
            <person name="Dickens N."/>
            <person name="Fasel N."/>
            <person name="Falquet L."/>
            <person name="Beverley S."/>
            <person name="Zangger H."/>
            <person name="Calderon-Copete S."/>
            <person name="Mottram J."/>
            <person name="Xenarios I."/>
        </authorList>
    </citation>
    <scope>NUCLEOTIDE SEQUENCE</scope>
    <source>
        <strain evidence="1">MHOM/BR/75/M4147/SSU:IR2SAT-LUC</strain>
    </source>
</reference>
<evidence type="ECO:0000313" key="1">
    <source>
        <dbReference type="EMBL" id="CCM15832.1"/>
    </source>
</evidence>
<dbReference type="PANTHER" id="PTHR38148:SF3">
    <property type="entry name" value="BAR DOMAIN-CONTAINING PROTEIN"/>
    <property type="match status" value="1"/>
</dbReference>
<accession>A0A1E1IZJ7</accession>
<sequence>MGNKISGVFNSKTDNMAVSTEFQYRYSAMKKLKVSYSALSKKISGVVIGMECTPQNLRDVGTGYSNVWACLKHSGASGGSSRRYSRAGEGEQARANRTKVDLEFVDESYHGFQTFCDAMNDLKARACAKYCNEIRVKVMKEVSVQLLATEHVLSQGKKTEDCRRRFTKAAQKVSRQESAALQKGRDLSGSKSYMKAIANRNSRESMYSKELEVFDQQYEEVMVASQEFCSSTTDIFLDCIVGYYREIVTVIDFADTPGSSRFRSHVPDMALHQASGAEFCEKAAGLKCDKKSSPSTEPLNLD</sequence>
<name>A0A1E1IZJ7_LEIGU</name>
<dbReference type="EMBL" id="CALQ01000940">
    <property type="protein sequence ID" value="CCM15832.1"/>
    <property type="molecule type" value="Genomic_DNA"/>
</dbReference>
<dbReference type="AlphaFoldDB" id="A0A1E1IZJ7"/>
<dbReference type="PANTHER" id="PTHR38148">
    <property type="entry name" value="BAR DOMAIN-CONTAINING PROTEIN"/>
    <property type="match status" value="1"/>
</dbReference>
<evidence type="ECO:0008006" key="2">
    <source>
        <dbReference type="Google" id="ProtNLM"/>
    </source>
</evidence>
<proteinExistence type="predicted"/>